<dbReference type="SUPFAM" id="SSF47113">
    <property type="entry name" value="Histone-fold"/>
    <property type="match status" value="1"/>
</dbReference>
<accession>A0A1D2VMH2</accession>
<evidence type="ECO:0000256" key="1">
    <source>
        <dbReference type="ARBA" id="ARBA00004123"/>
    </source>
</evidence>
<name>A0A1D2VMH2_9ASCO</name>
<proteinExistence type="inferred from homology"/>
<evidence type="ECO:0000313" key="7">
    <source>
        <dbReference type="EMBL" id="ODV62811.1"/>
    </source>
</evidence>
<dbReference type="PANTHER" id="PTHR11380:SF5">
    <property type="entry name" value="TRANSCRIPTION INITIATION FACTOR TFIID SUBUNIT 13"/>
    <property type="match status" value="1"/>
</dbReference>
<sequence length="117" mass="12812">MGKTTKKKGLSLQSDIERLMFACGDVSNPLPETAAALESILVEYIVDISHQAALIAHTSGRSKIKVDDIQFALRKDPIKLGRLNELIALQKDILKAKKAFDDKFGTANAANKKVSFK</sequence>
<evidence type="ECO:0000256" key="4">
    <source>
        <dbReference type="ARBA" id="ARBA00023242"/>
    </source>
</evidence>
<dbReference type="EMBL" id="KV454476">
    <property type="protein sequence ID" value="ODV62811.1"/>
    <property type="molecule type" value="Genomic_DNA"/>
</dbReference>
<dbReference type="STRING" id="1344418.A0A1D2VMH2"/>
<dbReference type="GO" id="GO:0005669">
    <property type="term" value="C:transcription factor TFIID complex"/>
    <property type="evidence" value="ECO:0007669"/>
    <property type="project" value="EnsemblFungi"/>
</dbReference>
<dbReference type="RefSeq" id="XP_020049118.1">
    <property type="nucleotide sequence ID" value="XM_020190285.1"/>
</dbReference>
<dbReference type="GO" id="GO:0051123">
    <property type="term" value="P:RNA polymerase II preinitiation complex assembly"/>
    <property type="evidence" value="ECO:0007669"/>
    <property type="project" value="EnsemblFungi"/>
</dbReference>
<dbReference type="InterPro" id="IPR009072">
    <property type="entry name" value="Histone-fold"/>
</dbReference>
<keyword evidence="4" id="KW-0539">Nucleus</keyword>
<dbReference type="GO" id="GO:0045944">
    <property type="term" value="P:positive regulation of transcription by RNA polymerase II"/>
    <property type="evidence" value="ECO:0007669"/>
    <property type="project" value="EnsemblFungi"/>
</dbReference>
<dbReference type="InParanoid" id="A0A1D2VMH2"/>
<dbReference type="FunCoup" id="A0A1D2VMH2">
    <property type="interactions" value="408"/>
</dbReference>
<evidence type="ECO:0000313" key="8">
    <source>
        <dbReference type="Proteomes" id="UP000095038"/>
    </source>
</evidence>
<dbReference type="Proteomes" id="UP000095038">
    <property type="component" value="Unassembled WGS sequence"/>
</dbReference>
<comment type="similarity">
    <text evidence="5">Belongs to the TAF13 family.</text>
</comment>
<evidence type="ECO:0000256" key="5">
    <source>
        <dbReference type="ARBA" id="ARBA00038392"/>
    </source>
</evidence>
<reference evidence="8" key="1">
    <citation type="submission" date="2016-05" db="EMBL/GenBank/DDBJ databases">
        <title>Comparative genomics of biotechnologically important yeasts.</title>
        <authorList>
            <consortium name="DOE Joint Genome Institute"/>
            <person name="Riley R."/>
            <person name="Haridas S."/>
            <person name="Wolfe K.H."/>
            <person name="Lopes M.R."/>
            <person name="Hittinger C.T."/>
            <person name="Goker M."/>
            <person name="Salamov A."/>
            <person name="Wisecaver J."/>
            <person name="Long T.M."/>
            <person name="Aerts A.L."/>
            <person name="Barry K."/>
            <person name="Choi C."/>
            <person name="Clum A."/>
            <person name="Coughlan A.Y."/>
            <person name="Deshpande S."/>
            <person name="Douglass A.P."/>
            <person name="Hanson S.J."/>
            <person name="Klenk H.-P."/>
            <person name="Labutti K."/>
            <person name="Lapidus A."/>
            <person name="Lindquist E."/>
            <person name="Lipzen A."/>
            <person name="Meier-Kolthoff J.P."/>
            <person name="Ohm R.A."/>
            <person name="Otillar R.P."/>
            <person name="Pangilinan J."/>
            <person name="Peng Y."/>
            <person name="Rokas A."/>
            <person name="Rosa C.A."/>
            <person name="Scheuner C."/>
            <person name="Sibirny A.A."/>
            <person name="Slot J.C."/>
            <person name="Stielow J.B."/>
            <person name="Sun H."/>
            <person name="Kurtzman C.P."/>
            <person name="Blackwell M."/>
            <person name="Grigoriev I.V."/>
            <person name="Jeffries T.W."/>
        </authorList>
    </citation>
    <scope>NUCLEOTIDE SEQUENCE [LARGE SCALE GENOMIC DNA]</scope>
    <source>
        <strain evidence="8">DSM 1968</strain>
    </source>
</reference>
<dbReference type="InterPro" id="IPR003195">
    <property type="entry name" value="TFIID_TAF13"/>
</dbReference>
<evidence type="ECO:0000256" key="6">
    <source>
        <dbReference type="ARBA" id="ARBA00040136"/>
    </source>
</evidence>
<dbReference type="Pfam" id="PF02269">
    <property type="entry name" value="TFIID-18kDa"/>
    <property type="match status" value="1"/>
</dbReference>
<dbReference type="Gene3D" id="1.10.20.10">
    <property type="entry name" value="Histone, subunit A"/>
    <property type="match status" value="1"/>
</dbReference>
<comment type="subcellular location">
    <subcellularLocation>
        <location evidence="1">Nucleus</location>
    </subcellularLocation>
</comment>
<keyword evidence="8" id="KW-1185">Reference proteome</keyword>
<protein>
    <recommendedName>
        <fullName evidence="6">Transcription initiation factor TFIID subunit 13</fullName>
    </recommendedName>
</protein>
<keyword evidence="3" id="KW-0804">Transcription</keyword>
<organism evidence="7 8">
    <name type="scientific">Ascoidea rubescens DSM 1968</name>
    <dbReference type="NCBI Taxonomy" id="1344418"/>
    <lineage>
        <taxon>Eukaryota</taxon>
        <taxon>Fungi</taxon>
        <taxon>Dikarya</taxon>
        <taxon>Ascomycota</taxon>
        <taxon>Saccharomycotina</taxon>
        <taxon>Saccharomycetes</taxon>
        <taxon>Ascoideaceae</taxon>
        <taxon>Ascoidea</taxon>
    </lineage>
</organism>
<dbReference type="AlphaFoldDB" id="A0A1D2VMH2"/>
<keyword evidence="2" id="KW-0805">Transcription regulation</keyword>
<dbReference type="GO" id="GO:0046982">
    <property type="term" value="F:protein heterodimerization activity"/>
    <property type="evidence" value="ECO:0007669"/>
    <property type="project" value="InterPro"/>
</dbReference>
<dbReference type="PANTHER" id="PTHR11380">
    <property type="entry name" value="TRANSCRIPTION INITIATION FACTOR TFIID/SUPT3-RELATED"/>
    <property type="match status" value="1"/>
</dbReference>
<evidence type="ECO:0000256" key="2">
    <source>
        <dbReference type="ARBA" id="ARBA00023015"/>
    </source>
</evidence>
<evidence type="ECO:0000256" key="3">
    <source>
        <dbReference type="ARBA" id="ARBA00023163"/>
    </source>
</evidence>
<dbReference type="GeneID" id="30963921"/>
<dbReference type="OrthoDB" id="10266074at2759"/>
<dbReference type="CDD" id="cd07978">
    <property type="entry name" value="HFD_TAF13"/>
    <property type="match status" value="1"/>
</dbReference>
<gene>
    <name evidence="7" type="ORF">ASCRUDRAFT_31583</name>
</gene>